<keyword evidence="4" id="KW-0410">Iron transport</keyword>
<evidence type="ECO:0000259" key="14">
    <source>
        <dbReference type="Pfam" id="PF07715"/>
    </source>
</evidence>
<dbReference type="GO" id="GO:0009279">
    <property type="term" value="C:cell outer membrane"/>
    <property type="evidence" value="ECO:0007669"/>
    <property type="project" value="UniProtKB-SubCell"/>
</dbReference>
<dbReference type="Pfam" id="PF00593">
    <property type="entry name" value="TonB_dep_Rec_b-barrel"/>
    <property type="match status" value="1"/>
</dbReference>
<dbReference type="Pfam" id="PF07715">
    <property type="entry name" value="Plug"/>
    <property type="match status" value="1"/>
</dbReference>
<comment type="similarity">
    <text evidence="11 12">Belongs to the TonB-dependent receptor family.</text>
</comment>
<dbReference type="RefSeq" id="WP_354695099.1">
    <property type="nucleotide sequence ID" value="NZ_JAZHOG010000005.1"/>
</dbReference>
<dbReference type="InterPro" id="IPR012910">
    <property type="entry name" value="Plug_dom"/>
</dbReference>
<evidence type="ECO:0000256" key="4">
    <source>
        <dbReference type="ARBA" id="ARBA00022496"/>
    </source>
</evidence>
<keyword evidence="5 11" id="KW-0812">Transmembrane</keyword>
<keyword evidence="8 12" id="KW-0798">TonB box</keyword>
<evidence type="ECO:0000313" key="15">
    <source>
        <dbReference type="EMBL" id="MEJ8567775.1"/>
    </source>
</evidence>
<reference evidence="15 16" key="1">
    <citation type="submission" date="2024-02" db="EMBL/GenBank/DDBJ databases">
        <title>A novel Wenzhouxiangellaceae bacterium, isolated from coastal sediments.</title>
        <authorList>
            <person name="Du Z.-J."/>
            <person name="Ye Y.-Q."/>
            <person name="Zhang X.-Y."/>
        </authorList>
    </citation>
    <scope>NUCLEOTIDE SEQUENCE [LARGE SCALE GENOMIC DNA]</scope>
    <source>
        <strain evidence="15 16">CH-27</strain>
    </source>
</reference>
<keyword evidence="2 11" id="KW-0813">Transport</keyword>
<name>A0AAW9R8P9_9GAMM</name>
<evidence type="ECO:0000256" key="1">
    <source>
        <dbReference type="ARBA" id="ARBA00004571"/>
    </source>
</evidence>
<evidence type="ECO:0000256" key="8">
    <source>
        <dbReference type="ARBA" id="ARBA00023077"/>
    </source>
</evidence>
<evidence type="ECO:0000259" key="13">
    <source>
        <dbReference type="Pfam" id="PF00593"/>
    </source>
</evidence>
<keyword evidence="16" id="KW-1185">Reference proteome</keyword>
<feature type="domain" description="TonB-dependent receptor-like beta-barrel" evidence="13">
    <location>
        <begin position="277"/>
        <end position="713"/>
    </location>
</feature>
<dbReference type="Gene3D" id="2.40.170.20">
    <property type="entry name" value="TonB-dependent receptor, beta-barrel domain"/>
    <property type="match status" value="2"/>
</dbReference>
<evidence type="ECO:0000256" key="7">
    <source>
        <dbReference type="ARBA" id="ARBA00023065"/>
    </source>
</evidence>
<dbReference type="PROSITE" id="PS52016">
    <property type="entry name" value="TONB_DEPENDENT_REC_3"/>
    <property type="match status" value="1"/>
</dbReference>
<evidence type="ECO:0000256" key="5">
    <source>
        <dbReference type="ARBA" id="ARBA00022692"/>
    </source>
</evidence>
<keyword evidence="9 11" id="KW-0472">Membrane</keyword>
<evidence type="ECO:0000256" key="11">
    <source>
        <dbReference type="PROSITE-ProRule" id="PRU01360"/>
    </source>
</evidence>
<gene>
    <name evidence="15" type="ORF">V3330_09075</name>
</gene>
<dbReference type="PANTHER" id="PTHR32552:SF81">
    <property type="entry name" value="TONB-DEPENDENT OUTER MEMBRANE RECEPTOR"/>
    <property type="match status" value="1"/>
</dbReference>
<dbReference type="EMBL" id="JAZHOG010000005">
    <property type="protein sequence ID" value="MEJ8567775.1"/>
    <property type="molecule type" value="Genomic_DNA"/>
</dbReference>
<dbReference type="InterPro" id="IPR039426">
    <property type="entry name" value="TonB-dep_rcpt-like"/>
</dbReference>
<accession>A0AAW9R8P9</accession>
<keyword evidence="10 11" id="KW-0998">Cell outer membrane</keyword>
<keyword evidence="3 11" id="KW-1134">Transmembrane beta strand</keyword>
<dbReference type="Proteomes" id="UP001359886">
    <property type="component" value="Unassembled WGS sequence"/>
</dbReference>
<keyword evidence="7" id="KW-0406">Ion transport</keyword>
<dbReference type="PANTHER" id="PTHR32552">
    <property type="entry name" value="FERRICHROME IRON RECEPTOR-RELATED"/>
    <property type="match status" value="1"/>
</dbReference>
<evidence type="ECO:0000256" key="9">
    <source>
        <dbReference type="ARBA" id="ARBA00023136"/>
    </source>
</evidence>
<evidence type="ECO:0000256" key="10">
    <source>
        <dbReference type="ARBA" id="ARBA00023237"/>
    </source>
</evidence>
<comment type="caution">
    <text evidence="15">The sequence shown here is derived from an EMBL/GenBank/DDBJ whole genome shotgun (WGS) entry which is preliminary data.</text>
</comment>
<protein>
    <submittedName>
        <fullName evidence="15">TonB-dependent receptor</fullName>
    </submittedName>
</protein>
<evidence type="ECO:0000256" key="2">
    <source>
        <dbReference type="ARBA" id="ARBA00022448"/>
    </source>
</evidence>
<dbReference type="InterPro" id="IPR000531">
    <property type="entry name" value="Beta-barrel_TonB"/>
</dbReference>
<evidence type="ECO:0000313" key="16">
    <source>
        <dbReference type="Proteomes" id="UP001359886"/>
    </source>
</evidence>
<evidence type="ECO:0000256" key="12">
    <source>
        <dbReference type="RuleBase" id="RU003357"/>
    </source>
</evidence>
<keyword evidence="6" id="KW-0408">Iron</keyword>
<organism evidence="15 16">
    <name type="scientific">Elongatibacter sediminis</name>
    <dbReference type="NCBI Taxonomy" id="3119006"/>
    <lineage>
        <taxon>Bacteria</taxon>
        <taxon>Pseudomonadati</taxon>
        <taxon>Pseudomonadota</taxon>
        <taxon>Gammaproteobacteria</taxon>
        <taxon>Chromatiales</taxon>
        <taxon>Wenzhouxiangellaceae</taxon>
        <taxon>Elongatibacter</taxon>
    </lineage>
</organism>
<proteinExistence type="inferred from homology"/>
<comment type="subcellular location">
    <subcellularLocation>
        <location evidence="1 11">Cell outer membrane</location>
        <topology evidence="1 11">Multi-pass membrane protein</topology>
    </subcellularLocation>
</comment>
<keyword evidence="15" id="KW-0675">Receptor</keyword>
<dbReference type="AlphaFoldDB" id="A0AAW9R8P9"/>
<dbReference type="SUPFAM" id="SSF56935">
    <property type="entry name" value="Porins"/>
    <property type="match status" value="1"/>
</dbReference>
<sequence length="748" mass="83130">MTATRRAESLSKVPLAISAVGQQDIEEFGYTNMESFYRSVPSVSLLDGGAQQKQMIIRGVTVQASAEAKAATGIYVDETLVSGNFSNLDPRIFDMQRVEVLRGPQGTLFGGGSIAGSVRYITNKPNPNEFEANFAADINNSKDADTGYSVDAMVNVPLIENTLGLRFVAFHSDNPGIYQNSQFDLDDQASYDQTGGRVSLRWTPTDTFTLTGMYLTDNSDQDGWSRAHGEDWRALDQVNLIPEKLSADAEVLSLTAEWDVGWVTITSVTSQLNIESDYRKDFSFFGFDEYWEPLRFGTQGFFDDSSFTQELRFVSDPEQFEKVDWIAGLYYADRENREDFRDCFSIDEDGFDSIAVNYANAGPRFADAVPGQDLVYPYPANHEDIFASGTEFGPQDSVAEGVYPSCLYREHERLPYDELAFYGELSYHFTDRLTGTIGYRHTEESKSGLLKAQIADFGPEVFNEVEESPEFDETHDNFMFNLSFDMTETTTLYARAAEGFRVASGSAGANFSPGCEAEVLDQLGFIPGGVKSDSLWAYEAGLKFRSEDGRLSLNAGVFRNDWSDIQVEVIIDSGTDNCNLFVALNQNVGEATGNGVEFDVAWLVTDQVELSFSGSYVDFTLDEDVPFLNAAEGDRLPSHPDLSLHGSAVYNFPLSGQWTGFVRAEVSYTGEILGNFNTDPTLDRPSAGEYTLANVRAGVSNDRWEVALYVNNLFDKHATSFQYIDWTERLESLVVRPLTVGMSVRTTF</sequence>
<dbReference type="GO" id="GO:0006826">
    <property type="term" value="P:iron ion transport"/>
    <property type="evidence" value="ECO:0007669"/>
    <property type="project" value="UniProtKB-KW"/>
</dbReference>
<evidence type="ECO:0000256" key="3">
    <source>
        <dbReference type="ARBA" id="ARBA00022452"/>
    </source>
</evidence>
<feature type="domain" description="TonB-dependent receptor plug" evidence="14">
    <location>
        <begin position="10"/>
        <end position="116"/>
    </location>
</feature>
<dbReference type="InterPro" id="IPR036942">
    <property type="entry name" value="Beta-barrel_TonB_sf"/>
</dbReference>
<evidence type="ECO:0000256" key="6">
    <source>
        <dbReference type="ARBA" id="ARBA00023004"/>
    </source>
</evidence>